<evidence type="ECO:0000256" key="3">
    <source>
        <dbReference type="ARBA" id="ARBA00023082"/>
    </source>
</evidence>
<dbReference type="NCBIfam" id="TIGR02937">
    <property type="entry name" value="sigma70-ECF"/>
    <property type="match status" value="1"/>
</dbReference>
<keyword evidence="2" id="KW-0805">Transcription regulation</keyword>
<evidence type="ECO:0000256" key="2">
    <source>
        <dbReference type="ARBA" id="ARBA00023015"/>
    </source>
</evidence>
<evidence type="ECO:0000313" key="6">
    <source>
        <dbReference type="EMBL" id="QEK50970.1"/>
    </source>
</evidence>
<protein>
    <submittedName>
        <fullName evidence="6">RNA polymerase sigma-70 factor</fullName>
    </submittedName>
</protein>
<comment type="similarity">
    <text evidence="1">Belongs to the sigma-70 factor family. ECF subfamily.</text>
</comment>
<name>A0A5C0VIE1_9SPHI</name>
<accession>A0A5C0VIE1</accession>
<dbReference type="KEGG" id="pej:FYC62_04225"/>
<dbReference type="GO" id="GO:0016987">
    <property type="term" value="F:sigma factor activity"/>
    <property type="evidence" value="ECO:0007669"/>
    <property type="project" value="UniProtKB-KW"/>
</dbReference>
<keyword evidence="3" id="KW-0731">Sigma factor</keyword>
<dbReference type="Gene3D" id="1.10.10.10">
    <property type="entry name" value="Winged helix-like DNA-binding domain superfamily/Winged helix DNA-binding domain"/>
    <property type="match status" value="1"/>
</dbReference>
<sequence>MLGYDKLTDNELWKLIKQHDQKAFRALFDMYWSKVFTTAFRYLKDKDACTEIVNDLFLNIWNKREQLEIESLQAYLTSSARYHVYKKLKAIKTSPLELVENYDLLDDKADNANPIDDKIKYLDLENRIDSYLTALPKRCREIFIMSRKENLSNDEIAQKLNISKRTVENQLTHALKHLRNALKDLSIILVLLRIMDNY</sequence>
<dbReference type="NCBIfam" id="TIGR02985">
    <property type="entry name" value="Sig70_bacteroi1"/>
    <property type="match status" value="1"/>
</dbReference>
<dbReference type="Gene3D" id="1.10.1740.10">
    <property type="match status" value="1"/>
</dbReference>
<reference evidence="6 7" key="1">
    <citation type="submission" date="2019-08" db="EMBL/GenBank/DDBJ databases">
        <title>Pedobacter sp. nov., isolated from Han river, South Korea.</title>
        <authorList>
            <person name="Lee D.-H."/>
            <person name="Kim Y.-S."/>
            <person name="Hwang E.-M."/>
            <person name="Le Tran T.C."/>
            <person name="Cha C.-J."/>
        </authorList>
    </citation>
    <scope>NUCLEOTIDE SEQUENCE [LARGE SCALE GENOMIC DNA]</scope>
    <source>
        <strain evidence="6 7">CJ43</strain>
    </source>
</reference>
<dbReference type="SUPFAM" id="SSF88659">
    <property type="entry name" value="Sigma3 and sigma4 domains of RNA polymerase sigma factors"/>
    <property type="match status" value="1"/>
</dbReference>
<dbReference type="InterPro" id="IPR039425">
    <property type="entry name" value="RNA_pol_sigma-70-like"/>
</dbReference>
<keyword evidence="4" id="KW-0804">Transcription</keyword>
<dbReference type="InterPro" id="IPR013325">
    <property type="entry name" value="RNA_pol_sigma_r2"/>
</dbReference>
<organism evidence="6 7">
    <name type="scientific">Pedobacter aquae</name>
    <dbReference type="NCBI Taxonomy" id="2605747"/>
    <lineage>
        <taxon>Bacteria</taxon>
        <taxon>Pseudomonadati</taxon>
        <taxon>Bacteroidota</taxon>
        <taxon>Sphingobacteriia</taxon>
        <taxon>Sphingobacteriales</taxon>
        <taxon>Sphingobacteriaceae</taxon>
        <taxon>Pedobacter</taxon>
    </lineage>
</organism>
<dbReference type="PANTHER" id="PTHR43133">
    <property type="entry name" value="RNA POLYMERASE ECF-TYPE SIGMA FACTO"/>
    <property type="match status" value="1"/>
</dbReference>
<dbReference type="RefSeq" id="WP_149074048.1">
    <property type="nucleotide sequence ID" value="NZ_CP043329.1"/>
</dbReference>
<dbReference type="PANTHER" id="PTHR43133:SF46">
    <property type="entry name" value="RNA POLYMERASE SIGMA-70 FACTOR ECF SUBFAMILY"/>
    <property type="match status" value="1"/>
</dbReference>
<dbReference type="InterPro" id="IPR013324">
    <property type="entry name" value="RNA_pol_sigma_r3/r4-like"/>
</dbReference>
<dbReference type="Proteomes" id="UP000323653">
    <property type="component" value="Chromosome"/>
</dbReference>
<dbReference type="GO" id="GO:0003677">
    <property type="term" value="F:DNA binding"/>
    <property type="evidence" value="ECO:0007669"/>
    <property type="project" value="InterPro"/>
</dbReference>
<gene>
    <name evidence="6" type="ORF">FYC62_04225</name>
</gene>
<evidence type="ECO:0000256" key="4">
    <source>
        <dbReference type="ARBA" id="ARBA00023163"/>
    </source>
</evidence>
<evidence type="ECO:0000313" key="7">
    <source>
        <dbReference type="Proteomes" id="UP000323653"/>
    </source>
</evidence>
<dbReference type="InterPro" id="IPR014327">
    <property type="entry name" value="RNA_pol_sigma70_bacteroid"/>
</dbReference>
<proteinExistence type="inferred from homology"/>
<keyword evidence="7" id="KW-1185">Reference proteome</keyword>
<feature type="domain" description="RNA polymerase sigma factor 70 region 4 type 2" evidence="5">
    <location>
        <begin position="127"/>
        <end position="178"/>
    </location>
</feature>
<dbReference type="InterPro" id="IPR036388">
    <property type="entry name" value="WH-like_DNA-bd_sf"/>
</dbReference>
<dbReference type="Pfam" id="PF08281">
    <property type="entry name" value="Sigma70_r4_2"/>
    <property type="match status" value="1"/>
</dbReference>
<dbReference type="AlphaFoldDB" id="A0A5C0VIE1"/>
<dbReference type="SUPFAM" id="SSF88946">
    <property type="entry name" value="Sigma2 domain of RNA polymerase sigma factors"/>
    <property type="match status" value="1"/>
</dbReference>
<dbReference type="EMBL" id="CP043329">
    <property type="protein sequence ID" value="QEK50970.1"/>
    <property type="molecule type" value="Genomic_DNA"/>
</dbReference>
<evidence type="ECO:0000259" key="5">
    <source>
        <dbReference type="Pfam" id="PF08281"/>
    </source>
</evidence>
<dbReference type="GO" id="GO:0006352">
    <property type="term" value="P:DNA-templated transcription initiation"/>
    <property type="evidence" value="ECO:0007669"/>
    <property type="project" value="InterPro"/>
</dbReference>
<evidence type="ECO:0000256" key="1">
    <source>
        <dbReference type="ARBA" id="ARBA00010641"/>
    </source>
</evidence>
<dbReference type="InterPro" id="IPR014284">
    <property type="entry name" value="RNA_pol_sigma-70_dom"/>
</dbReference>
<dbReference type="InterPro" id="IPR013249">
    <property type="entry name" value="RNA_pol_sigma70_r4_t2"/>
</dbReference>